<keyword evidence="2" id="KW-1185">Reference proteome</keyword>
<dbReference type="Proteomes" id="UP001141327">
    <property type="component" value="Unassembled WGS sequence"/>
</dbReference>
<comment type="caution">
    <text evidence="1">The sequence shown here is derived from an EMBL/GenBank/DDBJ whole genome shotgun (WGS) entry which is preliminary data.</text>
</comment>
<evidence type="ECO:0000313" key="2">
    <source>
        <dbReference type="Proteomes" id="UP001141327"/>
    </source>
</evidence>
<gene>
    <name evidence="1" type="ORF">PAPYR_9122</name>
</gene>
<reference evidence="1" key="1">
    <citation type="journal article" date="2022" name="bioRxiv">
        <title>Genomics of Preaxostyla Flagellates Illuminates Evolutionary Transitions and the Path Towards Mitochondrial Loss.</title>
        <authorList>
            <person name="Novak L.V.F."/>
            <person name="Treitli S.C."/>
            <person name="Pyrih J."/>
            <person name="Halakuc P."/>
            <person name="Pipaliya S.V."/>
            <person name="Vacek V."/>
            <person name="Brzon O."/>
            <person name="Soukal P."/>
            <person name="Eme L."/>
            <person name="Dacks J.B."/>
            <person name="Karnkowska A."/>
            <person name="Elias M."/>
            <person name="Hampl V."/>
        </authorList>
    </citation>
    <scope>NUCLEOTIDE SEQUENCE</scope>
    <source>
        <strain evidence="1">RCP-MX</strain>
    </source>
</reference>
<sequence>MVDRRHVVPQLSPNYPDLPRIWSKLARFVTNFENSTSTFSTEVDRYGALIQTSQFPPLSDVPRAARPLLVKISWSPIQFPAAPYEIKLSPRCGGSAIHAVSDRIPAGVWSSPTWCGTGIHAVSRMVDAGWSGGRRCPVTIGPAVLSIRAPTLTFVPPAASLLWAGLRWASGPLAGPRFGLTSAQDAACPGPADGRHYSRPDRHTPSVGRALTSVPWELEVTCGLVVAPMALYKGHQSVFPSAMVSRVQVRPTDPEDNPKTTLSQDVRPKEIDQAPAALPAHLSRPEVAPGVFYKGGPHGFLDLQTPSVQVRPTGTCTFTIQMRPDG</sequence>
<proteinExistence type="predicted"/>
<accession>A0ABQ8UAP5</accession>
<organism evidence="1 2">
    <name type="scientific">Paratrimastix pyriformis</name>
    <dbReference type="NCBI Taxonomy" id="342808"/>
    <lineage>
        <taxon>Eukaryota</taxon>
        <taxon>Metamonada</taxon>
        <taxon>Preaxostyla</taxon>
        <taxon>Paratrimastigidae</taxon>
        <taxon>Paratrimastix</taxon>
    </lineage>
</organism>
<evidence type="ECO:0000313" key="1">
    <source>
        <dbReference type="EMBL" id="KAJ4455828.1"/>
    </source>
</evidence>
<dbReference type="EMBL" id="JAPMOS010000091">
    <property type="protein sequence ID" value="KAJ4455828.1"/>
    <property type="molecule type" value="Genomic_DNA"/>
</dbReference>
<name>A0ABQ8UAP5_9EUKA</name>
<protein>
    <submittedName>
        <fullName evidence="1">Uncharacterized protein</fullName>
    </submittedName>
</protein>